<keyword evidence="3" id="KW-1185">Reference proteome</keyword>
<gene>
    <name evidence="2" type="ORF">J27TS8_21430</name>
</gene>
<accession>A0A920BTH1</accession>
<dbReference type="AlphaFoldDB" id="A0A920BTH1"/>
<feature type="domain" description="DUF4097" evidence="1">
    <location>
        <begin position="41"/>
        <end position="283"/>
    </location>
</feature>
<evidence type="ECO:0000313" key="3">
    <source>
        <dbReference type="Proteomes" id="UP000682111"/>
    </source>
</evidence>
<dbReference type="Pfam" id="PF13349">
    <property type="entry name" value="DUF4097"/>
    <property type="match status" value="1"/>
</dbReference>
<dbReference type="RefSeq" id="WP_095311527.1">
    <property type="nucleotide sequence ID" value="NZ_BORC01000003.1"/>
</dbReference>
<organism evidence="2 3">
    <name type="scientific">Robertmurraya siralis</name>
    <dbReference type="NCBI Taxonomy" id="77777"/>
    <lineage>
        <taxon>Bacteria</taxon>
        <taxon>Bacillati</taxon>
        <taxon>Bacillota</taxon>
        <taxon>Bacilli</taxon>
        <taxon>Bacillales</taxon>
        <taxon>Bacillaceae</taxon>
        <taxon>Robertmurraya</taxon>
    </lineage>
</organism>
<dbReference type="EMBL" id="BORC01000003">
    <property type="protein sequence ID" value="GIN62150.1"/>
    <property type="molecule type" value="Genomic_DNA"/>
</dbReference>
<comment type="caution">
    <text evidence="2">The sequence shown here is derived from an EMBL/GenBank/DDBJ whole genome shotgun (WGS) entry which is preliminary data.</text>
</comment>
<proteinExistence type="predicted"/>
<sequence>MKRIFLIFIILIGGYLLYTTVTNLNWFSNQDNTRADLTKKIDTIEFDITSLSLEIVPEKRDDLEADLVGKGKVIVSQKGDAIRISYEREWYKWFSFFNKSKLTVYIPEDYEEDMEINIGSGNVELSGKSEKQPFTLDELSIDIGSGNIKLNNLKMNKFSYNGSSGNATIQGLASNSSSIDLSSGNANIDDFSGELEADISSGKLDVHFAELNDSVEISVSSGTVTLGLPNDADFTLDGRVGSGNISYDFPLKVEKESKSSIKGTHGNGKHKIAVDVSSGSVKIQ</sequence>
<protein>
    <recommendedName>
        <fullName evidence="1">DUF4097 domain-containing protein</fullName>
    </recommendedName>
</protein>
<dbReference type="Gene3D" id="2.160.20.120">
    <property type="match status" value="1"/>
</dbReference>
<dbReference type="InterPro" id="IPR025164">
    <property type="entry name" value="Toastrack_DUF4097"/>
</dbReference>
<dbReference type="Proteomes" id="UP000682111">
    <property type="component" value="Unassembled WGS sequence"/>
</dbReference>
<evidence type="ECO:0000259" key="1">
    <source>
        <dbReference type="Pfam" id="PF13349"/>
    </source>
</evidence>
<name>A0A920BTH1_9BACI</name>
<reference evidence="2" key="1">
    <citation type="submission" date="2021-03" db="EMBL/GenBank/DDBJ databases">
        <title>Antimicrobial resistance genes in bacteria isolated from Japanese honey, and their potential for conferring macrolide and lincosamide resistance in the American foulbrood pathogen Paenibacillus larvae.</title>
        <authorList>
            <person name="Okamoto M."/>
            <person name="Kumagai M."/>
            <person name="Kanamori H."/>
            <person name="Takamatsu D."/>
        </authorList>
    </citation>
    <scope>NUCLEOTIDE SEQUENCE</scope>
    <source>
        <strain evidence="2">J27TS8</strain>
    </source>
</reference>
<dbReference type="OrthoDB" id="2940757at2"/>
<evidence type="ECO:0000313" key="2">
    <source>
        <dbReference type="EMBL" id="GIN62150.1"/>
    </source>
</evidence>